<dbReference type="Gene3D" id="1.20.1730.10">
    <property type="entry name" value="Sodium/glucose cotransporter"/>
    <property type="match status" value="1"/>
</dbReference>
<comment type="subcellular location">
    <subcellularLocation>
        <location evidence="1">Membrane</location>
        <topology evidence="1">Multi-pass membrane protein</topology>
    </subcellularLocation>
</comment>
<feature type="transmembrane region" description="Helical" evidence="7">
    <location>
        <begin position="125"/>
        <end position="148"/>
    </location>
</feature>
<evidence type="ECO:0008006" key="9">
    <source>
        <dbReference type="Google" id="ProtNLM"/>
    </source>
</evidence>
<dbReference type="AlphaFoldDB" id="A0A7S4UI55"/>
<keyword evidence="5 7" id="KW-0472">Membrane</keyword>
<dbReference type="PANTHER" id="PTHR11819">
    <property type="entry name" value="SOLUTE CARRIER FAMILY 5"/>
    <property type="match status" value="1"/>
</dbReference>
<dbReference type="GO" id="GO:0005886">
    <property type="term" value="C:plasma membrane"/>
    <property type="evidence" value="ECO:0007669"/>
    <property type="project" value="TreeGrafter"/>
</dbReference>
<accession>A0A7S4UI55</accession>
<evidence type="ECO:0000256" key="7">
    <source>
        <dbReference type="SAM" id="Phobius"/>
    </source>
</evidence>
<dbReference type="PANTHER" id="PTHR11819:SF195">
    <property type="entry name" value="SODIUM_GLUCOSE COTRANSPORTER 4"/>
    <property type="match status" value="1"/>
</dbReference>
<gene>
    <name evidence="8" type="ORF">AMON00008_LOCUS8878</name>
</gene>
<organism evidence="8">
    <name type="scientific">Alexandrium monilatum</name>
    <dbReference type="NCBI Taxonomy" id="311494"/>
    <lineage>
        <taxon>Eukaryota</taxon>
        <taxon>Sar</taxon>
        <taxon>Alveolata</taxon>
        <taxon>Dinophyceae</taxon>
        <taxon>Gonyaulacales</taxon>
        <taxon>Pyrocystaceae</taxon>
        <taxon>Alexandrium</taxon>
    </lineage>
</organism>
<dbReference type="GO" id="GO:0005412">
    <property type="term" value="F:D-glucose:sodium symporter activity"/>
    <property type="evidence" value="ECO:0007669"/>
    <property type="project" value="TreeGrafter"/>
</dbReference>
<evidence type="ECO:0000256" key="4">
    <source>
        <dbReference type="ARBA" id="ARBA00022989"/>
    </source>
</evidence>
<dbReference type="InterPro" id="IPR038377">
    <property type="entry name" value="Na/Glc_symporter_sf"/>
</dbReference>
<feature type="transmembrane region" description="Helical" evidence="7">
    <location>
        <begin position="160"/>
        <end position="179"/>
    </location>
</feature>
<evidence type="ECO:0000256" key="1">
    <source>
        <dbReference type="ARBA" id="ARBA00004141"/>
    </source>
</evidence>
<feature type="transmembrane region" description="Helical" evidence="7">
    <location>
        <begin position="287"/>
        <end position="313"/>
    </location>
</feature>
<feature type="transmembrane region" description="Helical" evidence="7">
    <location>
        <begin position="248"/>
        <end position="266"/>
    </location>
</feature>
<feature type="transmembrane region" description="Helical" evidence="7">
    <location>
        <begin position="47"/>
        <end position="63"/>
    </location>
</feature>
<evidence type="ECO:0000313" key="8">
    <source>
        <dbReference type="EMBL" id="CAE4569259.1"/>
    </source>
</evidence>
<keyword evidence="4 7" id="KW-1133">Transmembrane helix</keyword>
<evidence type="ECO:0000256" key="2">
    <source>
        <dbReference type="ARBA" id="ARBA00006434"/>
    </source>
</evidence>
<proteinExistence type="inferred from homology"/>
<feature type="transmembrane region" description="Helical" evidence="7">
    <location>
        <begin position="344"/>
        <end position="377"/>
    </location>
</feature>
<feature type="transmembrane region" description="Helical" evidence="7">
    <location>
        <begin position="83"/>
        <end position="104"/>
    </location>
</feature>
<evidence type="ECO:0000256" key="3">
    <source>
        <dbReference type="ARBA" id="ARBA00022692"/>
    </source>
</evidence>
<feature type="transmembrane region" description="Helical" evidence="7">
    <location>
        <begin position="389"/>
        <end position="409"/>
    </location>
</feature>
<feature type="transmembrane region" description="Helical" evidence="7">
    <location>
        <begin position="554"/>
        <end position="571"/>
    </location>
</feature>
<reference evidence="8" key="1">
    <citation type="submission" date="2021-01" db="EMBL/GenBank/DDBJ databases">
        <authorList>
            <person name="Corre E."/>
            <person name="Pelletier E."/>
            <person name="Niang G."/>
            <person name="Scheremetjew M."/>
            <person name="Finn R."/>
            <person name="Kale V."/>
            <person name="Holt S."/>
            <person name="Cochrane G."/>
            <person name="Meng A."/>
            <person name="Brown T."/>
            <person name="Cohen L."/>
        </authorList>
    </citation>
    <scope>NUCLEOTIDE SEQUENCE</scope>
    <source>
        <strain evidence="8">CCMP3105</strain>
    </source>
</reference>
<name>A0A7S4UI55_9DINO</name>
<protein>
    <recommendedName>
        <fullName evidence="9">Solute:sodium symporter family transporter</fullName>
    </recommendedName>
</protein>
<comment type="similarity">
    <text evidence="2 6">Belongs to the sodium:solute symporter (SSF) (TC 2.A.21) family.</text>
</comment>
<dbReference type="PROSITE" id="PS50283">
    <property type="entry name" value="NA_SOLUT_SYMP_3"/>
    <property type="match status" value="1"/>
</dbReference>
<feature type="transmembrane region" description="Helical" evidence="7">
    <location>
        <begin position="6"/>
        <end position="26"/>
    </location>
</feature>
<dbReference type="NCBIfam" id="NF007790">
    <property type="entry name" value="PRK10484.1"/>
    <property type="match status" value="1"/>
</dbReference>
<dbReference type="NCBIfam" id="TIGR00813">
    <property type="entry name" value="sss"/>
    <property type="match status" value="1"/>
</dbReference>
<dbReference type="InterPro" id="IPR001734">
    <property type="entry name" value="Na/solute_symporter"/>
</dbReference>
<feature type="transmembrane region" description="Helical" evidence="7">
    <location>
        <begin position="421"/>
        <end position="442"/>
    </location>
</feature>
<feature type="transmembrane region" description="Helical" evidence="7">
    <location>
        <begin position="474"/>
        <end position="495"/>
    </location>
</feature>
<keyword evidence="3 7" id="KW-0812">Transmembrane</keyword>
<sequence length="588" mass="62729">MDAVGLHICTFLAWTGGVALITWIICRCRLRTKAGAVEDYFAGGRSFAWYVISGSLLLTNLSTEQLVGLNGVVFADGCMAASAWETFASLAICIAATVFLPRYMQLGLTTTSGYLGERFDRATRTLVSVVLLTFYAVGLCPSVLYTAALAIRNILGIDGLPLWTISLAIGLLGSVYAIFGGLKGVAVSDCLNGIGLFIVGLWVPLAALQRIGGPAALFEHPQFLRPLVATSQVFDKGTGARSLGEPTLPWRTLLTGFMPINVYYWSMNQVIVQRALAAQSLAEGQKGVLFAACMKVVGFVTLCLPGVIGMIMIEKGIHVGGEAFTVDAPDKVYPELVKAVMPDWSFGFLAAVLLGSALSTYNSALNSASTLFALEVYRPYIHSGASDERTVKVAAVFGAALAIPSWIVAPQFEQVVSIFDFIRRVKTLVSLPVMTVFLVGVASARPDAFAAKVGFAVGALAYGCGLLLPWQLHFLDLFTIGLALALLAVGLATWAPALRRGCRQEPTPPVRSPIKHQPVVDVAQWLWVRRLCAGVAALVAALTVSLQFGSLELFIAFGVVWVALALVLAALRTTDVRDVEARGVPHTV</sequence>
<evidence type="ECO:0000256" key="5">
    <source>
        <dbReference type="ARBA" id="ARBA00023136"/>
    </source>
</evidence>
<dbReference type="EMBL" id="HBNR01013751">
    <property type="protein sequence ID" value="CAE4569259.1"/>
    <property type="molecule type" value="Transcribed_RNA"/>
</dbReference>
<dbReference type="Pfam" id="PF00474">
    <property type="entry name" value="SSF"/>
    <property type="match status" value="1"/>
</dbReference>
<feature type="transmembrane region" description="Helical" evidence="7">
    <location>
        <begin position="449"/>
        <end position="468"/>
    </location>
</feature>
<feature type="transmembrane region" description="Helical" evidence="7">
    <location>
        <begin position="191"/>
        <end position="211"/>
    </location>
</feature>
<feature type="transmembrane region" description="Helical" evidence="7">
    <location>
        <begin position="531"/>
        <end position="548"/>
    </location>
</feature>
<evidence type="ECO:0000256" key="6">
    <source>
        <dbReference type="RuleBase" id="RU362091"/>
    </source>
</evidence>